<dbReference type="GO" id="GO:0030686">
    <property type="term" value="C:90S preribosome"/>
    <property type="evidence" value="ECO:0007669"/>
    <property type="project" value="TreeGrafter"/>
</dbReference>
<gene>
    <name evidence="9" type="ORF">TTHERM_00190620</name>
</gene>
<dbReference type="Pfam" id="PF00400">
    <property type="entry name" value="WD40"/>
    <property type="match status" value="1"/>
</dbReference>
<dbReference type="InterPro" id="IPR012952">
    <property type="entry name" value="BING4_C_dom"/>
</dbReference>
<dbReference type="OrthoDB" id="10251154at2759"/>
<dbReference type="EMBL" id="GG662693">
    <property type="protein sequence ID" value="EAR96394.1"/>
    <property type="molecule type" value="Genomic_DNA"/>
</dbReference>
<comment type="subcellular location">
    <subcellularLocation>
        <location evidence="1">Nucleus</location>
        <location evidence="1">Nucleolus</location>
    </subcellularLocation>
</comment>
<keyword evidence="4" id="KW-0677">Repeat</keyword>
<dbReference type="GeneID" id="7834810"/>
<evidence type="ECO:0000256" key="6">
    <source>
        <dbReference type="PROSITE-ProRule" id="PRU00221"/>
    </source>
</evidence>
<proteinExistence type="predicted"/>
<dbReference type="SMART" id="SM00320">
    <property type="entry name" value="WD40"/>
    <property type="match status" value="4"/>
</dbReference>
<dbReference type="InterPro" id="IPR040315">
    <property type="entry name" value="WDR46/Utp7"/>
</dbReference>
<protein>
    <submittedName>
        <fullName evidence="9">62.3 kDa TRP-Asp repeat protein in SER3-ILV1intergenic region protein, putative</fullName>
    </submittedName>
</protein>
<dbReference type="RefSeq" id="XP_001016639.1">
    <property type="nucleotide sequence ID" value="XM_001016639.1"/>
</dbReference>
<reference evidence="10" key="1">
    <citation type="journal article" date="2006" name="PLoS Biol.">
        <title>Macronuclear genome sequence of the ciliate Tetrahymena thermophila, a model eukaryote.</title>
        <authorList>
            <person name="Eisen J.A."/>
            <person name="Coyne R.S."/>
            <person name="Wu M."/>
            <person name="Wu D."/>
            <person name="Thiagarajan M."/>
            <person name="Wortman J.R."/>
            <person name="Badger J.H."/>
            <person name="Ren Q."/>
            <person name="Amedeo P."/>
            <person name="Jones K.M."/>
            <person name="Tallon L.J."/>
            <person name="Delcher A.L."/>
            <person name="Salzberg S.L."/>
            <person name="Silva J.C."/>
            <person name="Haas B.J."/>
            <person name="Majoros W.H."/>
            <person name="Farzad M."/>
            <person name="Carlton J.M."/>
            <person name="Smith R.K. Jr."/>
            <person name="Garg J."/>
            <person name="Pearlman R.E."/>
            <person name="Karrer K.M."/>
            <person name="Sun L."/>
            <person name="Manning G."/>
            <person name="Elde N.C."/>
            <person name="Turkewitz A.P."/>
            <person name="Asai D.J."/>
            <person name="Wilkes D.E."/>
            <person name="Wang Y."/>
            <person name="Cai H."/>
            <person name="Collins K."/>
            <person name="Stewart B.A."/>
            <person name="Lee S.R."/>
            <person name="Wilamowska K."/>
            <person name="Weinberg Z."/>
            <person name="Ruzzo W.L."/>
            <person name="Wloga D."/>
            <person name="Gaertig J."/>
            <person name="Frankel J."/>
            <person name="Tsao C.-C."/>
            <person name="Gorovsky M.A."/>
            <person name="Keeling P.J."/>
            <person name="Waller R.F."/>
            <person name="Patron N.J."/>
            <person name="Cherry J.M."/>
            <person name="Stover N.A."/>
            <person name="Krieger C.J."/>
            <person name="del Toro C."/>
            <person name="Ryder H.F."/>
            <person name="Williamson S.C."/>
            <person name="Barbeau R.A."/>
            <person name="Hamilton E.P."/>
            <person name="Orias E."/>
        </authorList>
    </citation>
    <scope>NUCLEOTIDE SEQUENCE [LARGE SCALE GENOMIC DNA]</scope>
    <source>
        <strain evidence="10">SB210</strain>
    </source>
</reference>
<keyword evidence="2" id="KW-0698">rRNA processing</keyword>
<dbReference type="SMART" id="SM01033">
    <property type="entry name" value="BING4CT"/>
    <property type="match status" value="1"/>
</dbReference>
<name>I7M1I2_TETTS</name>
<dbReference type="FunCoup" id="I7M1I2">
    <property type="interactions" value="533"/>
</dbReference>
<dbReference type="Gene3D" id="2.130.10.10">
    <property type="entry name" value="YVTN repeat-like/Quinoprotein amine dehydrogenase"/>
    <property type="match status" value="1"/>
</dbReference>
<dbReference type="InterPro" id="IPR015943">
    <property type="entry name" value="WD40/YVTN_repeat-like_dom_sf"/>
</dbReference>
<dbReference type="eggNOG" id="KOG1272">
    <property type="taxonomic scope" value="Eukaryota"/>
</dbReference>
<dbReference type="FunFam" id="2.130.10.10:FF:000378">
    <property type="entry name" value="U3 small nucleolar RNA-associated protein 7"/>
    <property type="match status" value="1"/>
</dbReference>
<feature type="repeat" description="WD" evidence="6">
    <location>
        <begin position="255"/>
        <end position="296"/>
    </location>
</feature>
<dbReference type="Proteomes" id="UP000009168">
    <property type="component" value="Unassembled WGS sequence"/>
</dbReference>
<dbReference type="InterPro" id="IPR001680">
    <property type="entry name" value="WD40_rpt"/>
</dbReference>
<dbReference type="InParanoid" id="I7M1I2"/>
<evidence type="ECO:0000259" key="8">
    <source>
        <dbReference type="SMART" id="SM01033"/>
    </source>
</evidence>
<dbReference type="InterPro" id="IPR036322">
    <property type="entry name" value="WD40_repeat_dom_sf"/>
</dbReference>
<dbReference type="AlphaFoldDB" id="I7M1I2"/>
<dbReference type="STRING" id="312017.I7M1I2"/>
<evidence type="ECO:0000313" key="9">
    <source>
        <dbReference type="EMBL" id="EAR96394.1"/>
    </source>
</evidence>
<keyword evidence="3 6" id="KW-0853">WD repeat</keyword>
<dbReference type="KEGG" id="tet:TTHERM_00190620"/>
<dbReference type="PANTHER" id="PTHR14085">
    <property type="entry name" value="WD-REPEAT PROTEIN BING4"/>
    <property type="match status" value="1"/>
</dbReference>
<feature type="region of interest" description="Disordered" evidence="7">
    <location>
        <begin position="433"/>
        <end position="481"/>
    </location>
</feature>
<organism evidence="9 10">
    <name type="scientific">Tetrahymena thermophila (strain SB210)</name>
    <dbReference type="NCBI Taxonomy" id="312017"/>
    <lineage>
        <taxon>Eukaryota</taxon>
        <taxon>Sar</taxon>
        <taxon>Alveolata</taxon>
        <taxon>Ciliophora</taxon>
        <taxon>Intramacronucleata</taxon>
        <taxon>Oligohymenophorea</taxon>
        <taxon>Hymenostomatida</taxon>
        <taxon>Tetrahymenina</taxon>
        <taxon>Tetrahymenidae</taxon>
        <taxon>Tetrahymena</taxon>
    </lineage>
</organism>
<dbReference type="GO" id="GO:0032040">
    <property type="term" value="C:small-subunit processome"/>
    <property type="evidence" value="ECO:0007669"/>
    <property type="project" value="TreeGrafter"/>
</dbReference>
<dbReference type="PROSITE" id="PS00678">
    <property type="entry name" value="WD_REPEATS_1"/>
    <property type="match status" value="1"/>
</dbReference>
<evidence type="ECO:0000256" key="4">
    <source>
        <dbReference type="ARBA" id="ARBA00022737"/>
    </source>
</evidence>
<evidence type="ECO:0000256" key="5">
    <source>
        <dbReference type="ARBA" id="ARBA00023242"/>
    </source>
</evidence>
<dbReference type="Pfam" id="PF08149">
    <property type="entry name" value="BING4CT"/>
    <property type="match status" value="1"/>
</dbReference>
<feature type="compositionally biased region" description="Basic and acidic residues" evidence="7">
    <location>
        <begin position="460"/>
        <end position="481"/>
    </location>
</feature>
<feature type="compositionally biased region" description="Basic and acidic residues" evidence="7">
    <location>
        <begin position="433"/>
        <end position="445"/>
    </location>
</feature>
<dbReference type="HOGENOM" id="CLU_022996_2_1_1"/>
<dbReference type="PROSITE" id="PS50294">
    <property type="entry name" value="WD_REPEATS_REGION"/>
    <property type="match status" value="1"/>
</dbReference>
<dbReference type="SUPFAM" id="SSF50978">
    <property type="entry name" value="WD40 repeat-like"/>
    <property type="match status" value="1"/>
</dbReference>
<dbReference type="PANTHER" id="PTHR14085:SF3">
    <property type="entry name" value="WD REPEAT-CONTAINING PROTEIN 46"/>
    <property type="match status" value="1"/>
</dbReference>
<evidence type="ECO:0000313" key="10">
    <source>
        <dbReference type="Proteomes" id="UP000009168"/>
    </source>
</evidence>
<evidence type="ECO:0000256" key="1">
    <source>
        <dbReference type="ARBA" id="ARBA00004604"/>
    </source>
</evidence>
<evidence type="ECO:0000256" key="3">
    <source>
        <dbReference type="ARBA" id="ARBA00022574"/>
    </source>
</evidence>
<feature type="compositionally biased region" description="Basic residues" evidence="7">
    <location>
        <begin position="446"/>
        <end position="459"/>
    </location>
</feature>
<evidence type="ECO:0000256" key="2">
    <source>
        <dbReference type="ARBA" id="ARBA00022552"/>
    </source>
</evidence>
<keyword evidence="5" id="KW-0539">Nucleus</keyword>
<accession>I7M1I2</accession>
<sequence length="525" mass="60550">MDKKDSSQRSSSADLFQINKKLKSSDKKLNSQIKKTHFVQQQTEKYEKINHLLKHEEQGYLEAEGMEKTLAFKQHQLKNLLPIQNAEKIFDLKLDWGQYSIDYTRNGNHLLLGGSKGHLAMMDWHEKKLACEIQVKESIRDVKFLHDEKMFAVAQKKYVYVYDNQGIELHKLKSHLEPSHLEYLPYHFLLVSASRLGFLKYHDTSTGSIVAEYRMNARDPVCMKQNPYNAIIGVGDNRGCVNMYSPNTSEPLVKMLCHKGNVNSLAFDKRGFYMVTAGTDGLWKVWDLRTYKLLHDYFAPSTVSHLDISQSGVLALSYGCRTQLWKDWQLEKQKQPYMKHESFGYNTITDTQFVPYEDFLGIGIDGGFSSIVVPGSGEANFDAFESNPYQTKKQAREGLVKKLLEKIPSTTISLNPNRIGTIDTASKEVIEAEEKAEKQEREKNQIKKKKNKMRGKNKSSKVEARKEFSRQEEKREKAKEAVDIKIRARNAEKEKKSQELKVLNKLDSIDNFDPIYALKKQKKLN</sequence>
<dbReference type="GO" id="GO:0000462">
    <property type="term" value="P:maturation of SSU-rRNA from tricistronic rRNA transcript (SSU-rRNA, 5.8S rRNA, LSU-rRNA)"/>
    <property type="evidence" value="ECO:0007669"/>
    <property type="project" value="TreeGrafter"/>
</dbReference>
<keyword evidence="10" id="KW-1185">Reference proteome</keyword>
<evidence type="ECO:0000256" key="7">
    <source>
        <dbReference type="SAM" id="MobiDB-lite"/>
    </source>
</evidence>
<dbReference type="PROSITE" id="PS50082">
    <property type="entry name" value="WD_REPEATS_2"/>
    <property type="match status" value="1"/>
</dbReference>
<feature type="domain" description="BING4 C-terminal" evidence="8">
    <location>
        <begin position="336"/>
        <end position="416"/>
    </location>
</feature>
<dbReference type="OMA" id="GPYHIDY"/>
<dbReference type="InterPro" id="IPR019775">
    <property type="entry name" value="WD40_repeat_CS"/>
</dbReference>